<proteinExistence type="predicted"/>
<evidence type="ECO:0000259" key="3">
    <source>
        <dbReference type="Pfam" id="PF13961"/>
    </source>
</evidence>
<dbReference type="Pfam" id="PF12796">
    <property type="entry name" value="Ank_2"/>
    <property type="match status" value="1"/>
</dbReference>
<feature type="domain" description="DUF4219" evidence="3">
    <location>
        <begin position="149"/>
        <end position="174"/>
    </location>
</feature>
<gene>
    <name evidence="5" type="ORF">CJ030_MR7G018904</name>
</gene>
<evidence type="ECO:0000256" key="1">
    <source>
        <dbReference type="PROSITE-ProRule" id="PRU00023"/>
    </source>
</evidence>
<dbReference type="PROSITE" id="PS50297">
    <property type="entry name" value="ANK_REP_REGION"/>
    <property type="match status" value="1"/>
</dbReference>
<dbReference type="Pfam" id="PF13962">
    <property type="entry name" value="PGG"/>
    <property type="match status" value="1"/>
</dbReference>
<keyword evidence="2" id="KW-1133">Transmembrane helix</keyword>
<dbReference type="Proteomes" id="UP000516437">
    <property type="component" value="Chromosome 7"/>
</dbReference>
<keyword evidence="6" id="KW-1185">Reference proteome</keyword>
<organism evidence="5 6">
    <name type="scientific">Morella rubra</name>
    <name type="common">Chinese bayberry</name>
    <dbReference type="NCBI Taxonomy" id="262757"/>
    <lineage>
        <taxon>Eukaryota</taxon>
        <taxon>Viridiplantae</taxon>
        <taxon>Streptophyta</taxon>
        <taxon>Embryophyta</taxon>
        <taxon>Tracheophyta</taxon>
        <taxon>Spermatophyta</taxon>
        <taxon>Magnoliopsida</taxon>
        <taxon>eudicotyledons</taxon>
        <taxon>Gunneridae</taxon>
        <taxon>Pentapetalae</taxon>
        <taxon>rosids</taxon>
        <taxon>fabids</taxon>
        <taxon>Fagales</taxon>
        <taxon>Myricaceae</taxon>
        <taxon>Morella</taxon>
    </lineage>
</organism>
<dbReference type="Pfam" id="PF14223">
    <property type="entry name" value="Retrotran_gag_2"/>
    <property type="match status" value="1"/>
</dbReference>
<dbReference type="SUPFAM" id="SSF48403">
    <property type="entry name" value="Ankyrin repeat"/>
    <property type="match status" value="1"/>
</dbReference>
<sequence length="723" mass="82887">MEVKATLCGTTLEILHKDNYLCWSVRVKTYLLSQDLWDVIDLATASLKEEDDKATLKAWSKKNFMALHVIQNSCGPESFYEIRKITLAKIAWCKLEEIYNNMPKNICKGLFFLFAYLVMSFSHPPSRVSNLPIHILKQVTLGAVVQEVLNQDNYEHWSAQVKAYLMAHDLWDIVTGTTEPPRQEDNESAFETWREKNCLAVHVIKISCGRPLSDEIIGETVAKVAWDKLAKKCNVFIRMKYSGRNIDWFMIYWPLKFLLDRGDWDPLQNHIHTNMAALNAKVNDKGQTLLHMAVAKGHVQIVERLVELMTEKDLEIQDDSGMTAMSLASALGDRPMLECMHRKNKKLLTIRDWKGRIPLLVALDAGNLKVASYLYSVTTKDDLQQDAIIHNMDSSVITGLIMGNKLDLALDLLRCYRSITTYLDSNGHIPLYTLACRPSAFPSGRQLVFWKKWIYCFRGLLHRLMSNQLLIKLLGIRHIYDMKVLHTQSRKLLELTCKEITSFDICRAKEDTFDTIFRATREGIVEIVREMLRANPRLVEIKDEKSRTIFSLAVLCRQATIWNLLNGLPWKDQRLILFGPADDSGNTILHMAATVDHTSTQLLHNTSAAFQMQRELQWFKEIEEIARYTSMSEELNSENMRPKEIFTRDHKELLKQGEEWMKGTATSCTVVGALIVTIMFAVAFAVPGGNNQDTGLPMFSKDKLFALFIISDAYHSFLPQHRC</sequence>
<dbReference type="OrthoDB" id="1925304at2759"/>
<protein>
    <submittedName>
        <fullName evidence="5">KN motif and ankyrin repeat domain-containing protein 2</fullName>
    </submittedName>
</protein>
<dbReference type="SMART" id="SM00248">
    <property type="entry name" value="ANK"/>
    <property type="match status" value="4"/>
</dbReference>
<keyword evidence="2" id="KW-0812">Transmembrane</keyword>
<dbReference type="PANTHER" id="PTHR24177:SF329">
    <property type="entry name" value="ANKYRIN REPEAT PROTEIN"/>
    <property type="match status" value="1"/>
</dbReference>
<comment type="caution">
    <text evidence="5">The sequence shown here is derived from an EMBL/GenBank/DDBJ whole genome shotgun (WGS) entry which is preliminary data.</text>
</comment>
<dbReference type="GO" id="GO:0016020">
    <property type="term" value="C:membrane"/>
    <property type="evidence" value="ECO:0007669"/>
    <property type="project" value="TreeGrafter"/>
</dbReference>
<dbReference type="InterPro" id="IPR026961">
    <property type="entry name" value="PGG_dom"/>
</dbReference>
<dbReference type="InterPro" id="IPR025314">
    <property type="entry name" value="DUF4219"/>
</dbReference>
<accession>A0A6A1V139</accession>
<name>A0A6A1V139_9ROSI</name>
<dbReference type="Gene3D" id="1.25.40.20">
    <property type="entry name" value="Ankyrin repeat-containing domain"/>
    <property type="match status" value="2"/>
</dbReference>
<dbReference type="PROSITE" id="PS50088">
    <property type="entry name" value="ANK_REPEAT"/>
    <property type="match status" value="1"/>
</dbReference>
<feature type="domain" description="PGG" evidence="4">
    <location>
        <begin position="658"/>
        <end position="713"/>
    </location>
</feature>
<dbReference type="PANTHER" id="PTHR24177">
    <property type="entry name" value="CASKIN"/>
    <property type="match status" value="1"/>
</dbReference>
<dbReference type="InterPro" id="IPR002110">
    <property type="entry name" value="Ankyrin_rpt"/>
</dbReference>
<dbReference type="Pfam" id="PF13961">
    <property type="entry name" value="DUF4219"/>
    <property type="match status" value="1"/>
</dbReference>
<dbReference type="AlphaFoldDB" id="A0A6A1V139"/>
<evidence type="ECO:0000259" key="4">
    <source>
        <dbReference type="Pfam" id="PF13962"/>
    </source>
</evidence>
<reference evidence="5 6" key="1">
    <citation type="journal article" date="2019" name="Plant Biotechnol. J.">
        <title>The red bayberry genome and genetic basis of sex determination.</title>
        <authorList>
            <person name="Jia H.M."/>
            <person name="Jia H.J."/>
            <person name="Cai Q.L."/>
            <person name="Wang Y."/>
            <person name="Zhao H.B."/>
            <person name="Yang W.F."/>
            <person name="Wang G.Y."/>
            <person name="Li Y.H."/>
            <person name="Zhan D.L."/>
            <person name="Shen Y.T."/>
            <person name="Niu Q.F."/>
            <person name="Chang L."/>
            <person name="Qiu J."/>
            <person name="Zhao L."/>
            <person name="Xie H.B."/>
            <person name="Fu W.Y."/>
            <person name="Jin J."/>
            <person name="Li X.W."/>
            <person name="Jiao Y."/>
            <person name="Zhou C.C."/>
            <person name="Tu T."/>
            <person name="Chai C.Y."/>
            <person name="Gao J.L."/>
            <person name="Fan L.J."/>
            <person name="van de Weg E."/>
            <person name="Wang J.Y."/>
            <person name="Gao Z.S."/>
        </authorList>
    </citation>
    <scope>NUCLEOTIDE SEQUENCE [LARGE SCALE GENOMIC DNA]</scope>
    <source>
        <tissue evidence="5">Leaves</tissue>
    </source>
</reference>
<keyword evidence="1" id="KW-0040">ANK repeat</keyword>
<feature type="transmembrane region" description="Helical" evidence="2">
    <location>
        <begin position="670"/>
        <end position="689"/>
    </location>
</feature>
<keyword evidence="2" id="KW-0472">Membrane</keyword>
<feature type="repeat" description="ANK" evidence="1">
    <location>
        <begin position="285"/>
        <end position="307"/>
    </location>
</feature>
<dbReference type="EMBL" id="RXIC02000025">
    <property type="protein sequence ID" value="KAB1206365.1"/>
    <property type="molecule type" value="Genomic_DNA"/>
</dbReference>
<evidence type="ECO:0000256" key="2">
    <source>
        <dbReference type="SAM" id="Phobius"/>
    </source>
</evidence>
<evidence type="ECO:0000313" key="5">
    <source>
        <dbReference type="EMBL" id="KAB1206365.1"/>
    </source>
</evidence>
<evidence type="ECO:0000313" key="6">
    <source>
        <dbReference type="Proteomes" id="UP000516437"/>
    </source>
</evidence>
<dbReference type="InterPro" id="IPR036770">
    <property type="entry name" value="Ankyrin_rpt-contain_sf"/>
</dbReference>